<dbReference type="PANTHER" id="PTHR10434">
    <property type="entry name" value="1-ACYL-SN-GLYCEROL-3-PHOSPHATE ACYLTRANSFERASE"/>
    <property type="match status" value="1"/>
</dbReference>
<keyword evidence="2 4" id="KW-0012">Acyltransferase</keyword>
<dbReference type="SUPFAM" id="SSF69593">
    <property type="entry name" value="Glycerol-3-phosphate (1)-acyltransferase"/>
    <property type="match status" value="1"/>
</dbReference>
<organism evidence="4 5">
    <name type="scientific">Tessaracoccus oleiagri</name>
    <dbReference type="NCBI Taxonomy" id="686624"/>
    <lineage>
        <taxon>Bacteria</taxon>
        <taxon>Bacillati</taxon>
        <taxon>Actinomycetota</taxon>
        <taxon>Actinomycetes</taxon>
        <taxon>Propionibacteriales</taxon>
        <taxon>Propionibacteriaceae</taxon>
        <taxon>Tessaracoccus</taxon>
    </lineage>
</organism>
<dbReference type="AlphaFoldDB" id="A0A1G9HTG5"/>
<reference evidence="4 5" key="1">
    <citation type="submission" date="2016-10" db="EMBL/GenBank/DDBJ databases">
        <authorList>
            <person name="de Groot N.N."/>
        </authorList>
    </citation>
    <scope>NUCLEOTIDE SEQUENCE [LARGE SCALE GENOMIC DNA]</scope>
    <source>
        <strain evidence="4 5">CGMCC 1.9159</strain>
    </source>
</reference>
<dbReference type="OrthoDB" id="9808424at2"/>
<sequence length="267" mass="29125">MAKSLDEQRKRYTTKTGAVTRQTAQMLLLKPALHRMLKIRVHGLANLHGLESPFVVFGNHSSHLDAPLILTSLPSRLGKQVAVGAAGDHFYDKWWKTGPMSLFLNGFPIDRGKGGKGQRGMSSALLADGVPIMLFPEGTRSRNGAMGPFKPGAAALCISNGCPAVPVALVGAHEAWPAQQKHLPRSRPEVHVVIGRPMYPSPGEIAHSFSERMRRQLLELHDTTAQAYGRKTLVEYARTAALEAAQATEIAHLAEQAKHQAEIQEDR</sequence>
<dbReference type="CDD" id="cd07989">
    <property type="entry name" value="LPLAT_AGPAT-like"/>
    <property type="match status" value="1"/>
</dbReference>
<dbReference type="RefSeq" id="WP_093248651.1">
    <property type="nucleotide sequence ID" value="NZ_FNGP01000001.1"/>
</dbReference>
<evidence type="ECO:0000313" key="4">
    <source>
        <dbReference type="EMBL" id="SDL16125.1"/>
    </source>
</evidence>
<evidence type="ECO:0000259" key="3">
    <source>
        <dbReference type="SMART" id="SM00563"/>
    </source>
</evidence>
<dbReference type="GO" id="GO:0003841">
    <property type="term" value="F:1-acylglycerol-3-phosphate O-acyltransferase activity"/>
    <property type="evidence" value="ECO:0007669"/>
    <property type="project" value="TreeGrafter"/>
</dbReference>
<dbReference type="GO" id="GO:0006654">
    <property type="term" value="P:phosphatidic acid biosynthetic process"/>
    <property type="evidence" value="ECO:0007669"/>
    <property type="project" value="TreeGrafter"/>
</dbReference>
<evidence type="ECO:0000313" key="5">
    <source>
        <dbReference type="Proteomes" id="UP000199475"/>
    </source>
</evidence>
<proteinExistence type="predicted"/>
<feature type="domain" description="Phospholipid/glycerol acyltransferase" evidence="3">
    <location>
        <begin position="54"/>
        <end position="172"/>
    </location>
</feature>
<dbReference type="Pfam" id="PF01553">
    <property type="entry name" value="Acyltransferase"/>
    <property type="match status" value="1"/>
</dbReference>
<dbReference type="SMART" id="SM00563">
    <property type="entry name" value="PlsC"/>
    <property type="match status" value="1"/>
</dbReference>
<dbReference type="PANTHER" id="PTHR10434:SF66">
    <property type="entry name" value="PHOSPHOLIPID_GLYCEROL ACYLTRANSFERASE DOMAIN-CONTAINING PROTEIN"/>
    <property type="match status" value="1"/>
</dbReference>
<name>A0A1G9HTG5_9ACTN</name>
<gene>
    <name evidence="4" type="ORF">SAMN04488242_0509</name>
</gene>
<keyword evidence="1 4" id="KW-0808">Transferase</keyword>
<dbReference type="STRING" id="686624.SAMN04488242_0509"/>
<dbReference type="EMBL" id="FNGP01000001">
    <property type="protein sequence ID" value="SDL16125.1"/>
    <property type="molecule type" value="Genomic_DNA"/>
</dbReference>
<dbReference type="Proteomes" id="UP000199475">
    <property type="component" value="Unassembled WGS sequence"/>
</dbReference>
<dbReference type="InterPro" id="IPR002123">
    <property type="entry name" value="Plipid/glycerol_acylTrfase"/>
</dbReference>
<accession>A0A1G9HTG5</accession>
<keyword evidence="5" id="KW-1185">Reference proteome</keyword>
<evidence type="ECO:0000256" key="2">
    <source>
        <dbReference type="ARBA" id="ARBA00023315"/>
    </source>
</evidence>
<evidence type="ECO:0000256" key="1">
    <source>
        <dbReference type="ARBA" id="ARBA00022679"/>
    </source>
</evidence>
<protein>
    <submittedName>
        <fullName evidence="4">1-acyl-sn-glycerol-3-phosphate acyltransferase</fullName>
    </submittedName>
</protein>